<evidence type="ECO:0000313" key="1">
    <source>
        <dbReference type="EMBL" id="MFC5888491.1"/>
    </source>
</evidence>
<evidence type="ECO:0000313" key="2">
    <source>
        <dbReference type="Proteomes" id="UP001596067"/>
    </source>
</evidence>
<protein>
    <submittedName>
        <fullName evidence="1">Uncharacterized protein</fullName>
    </submittedName>
</protein>
<reference evidence="2" key="1">
    <citation type="journal article" date="2019" name="Int. J. Syst. Evol. Microbiol.">
        <title>The Global Catalogue of Microorganisms (GCM) 10K type strain sequencing project: providing services to taxonomists for standard genome sequencing and annotation.</title>
        <authorList>
            <consortium name="The Broad Institute Genomics Platform"/>
            <consortium name="The Broad Institute Genome Sequencing Center for Infectious Disease"/>
            <person name="Wu L."/>
            <person name="Ma J."/>
        </authorList>
    </citation>
    <scope>NUCLEOTIDE SEQUENCE [LARGE SCALE GENOMIC DNA]</scope>
    <source>
        <strain evidence="2">CGMCC 4.1469</strain>
    </source>
</reference>
<accession>A0ABW1F2V6</accession>
<organism evidence="1 2">
    <name type="scientific">Kitasatospora aburaviensis</name>
    <dbReference type="NCBI Taxonomy" id="67265"/>
    <lineage>
        <taxon>Bacteria</taxon>
        <taxon>Bacillati</taxon>
        <taxon>Actinomycetota</taxon>
        <taxon>Actinomycetes</taxon>
        <taxon>Kitasatosporales</taxon>
        <taxon>Streptomycetaceae</taxon>
        <taxon>Kitasatospora</taxon>
    </lineage>
</organism>
<gene>
    <name evidence="1" type="ORF">ACFP0N_26340</name>
</gene>
<dbReference type="EMBL" id="JBHSOD010000041">
    <property type="protein sequence ID" value="MFC5888491.1"/>
    <property type="molecule type" value="Genomic_DNA"/>
</dbReference>
<comment type="caution">
    <text evidence="1">The sequence shown here is derived from an EMBL/GenBank/DDBJ whole genome shotgun (WGS) entry which is preliminary data.</text>
</comment>
<proteinExistence type="predicted"/>
<dbReference type="RefSeq" id="WP_313763593.1">
    <property type="nucleotide sequence ID" value="NZ_BAAAVH010000113.1"/>
</dbReference>
<dbReference type="Proteomes" id="UP001596067">
    <property type="component" value="Unassembled WGS sequence"/>
</dbReference>
<keyword evidence="2" id="KW-1185">Reference proteome</keyword>
<sequence>MITTETISTHDAVTVESVDDDRTGNSAISWRCPCGASSEPAVFTYETWPQRDTGIHLVQREAANHANTCQQ</sequence>
<name>A0ABW1F2V6_9ACTN</name>